<protein>
    <recommendedName>
        <fullName evidence="4">Fibronectin type-III domain-containing protein</fullName>
    </recommendedName>
</protein>
<dbReference type="InterPro" id="IPR013783">
    <property type="entry name" value="Ig-like_fold"/>
</dbReference>
<dbReference type="Pfam" id="PF01108">
    <property type="entry name" value="Tissue_fac"/>
    <property type="match status" value="1"/>
</dbReference>
<dbReference type="SUPFAM" id="SSF49265">
    <property type="entry name" value="Fibronectin type III"/>
    <property type="match status" value="2"/>
</dbReference>
<evidence type="ECO:0000313" key="5">
    <source>
        <dbReference type="EMBL" id="KAJ8379147.1"/>
    </source>
</evidence>
<reference evidence="5" key="1">
    <citation type="journal article" date="2023" name="Science">
        <title>Genome structures resolve the early diversification of teleost fishes.</title>
        <authorList>
            <person name="Parey E."/>
            <person name="Louis A."/>
            <person name="Montfort J."/>
            <person name="Bouchez O."/>
            <person name="Roques C."/>
            <person name="Iampietro C."/>
            <person name="Lluch J."/>
            <person name="Castinel A."/>
            <person name="Donnadieu C."/>
            <person name="Desvignes T."/>
            <person name="Floi Bucao C."/>
            <person name="Jouanno E."/>
            <person name="Wen M."/>
            <person name="Mejri S."/>
            <person name="Dirks R."/>
            <person name="Jansen H."/>
            <person name="Henkel C."/>
            <person name="Chen W.J."/>
            <person name="Zahm M."/>
            <person name="Cabau C."/>
            <person name="Klopp C."/>
            <person name="Thompson A.W."/>
            <person name="Robinson-Rechavi M."/>
            <person name="Braasch I."/>
            <person name="Lecointre G."/>
            <person name="Bobe J."/>
            <person name="Postlethwait J.H."/>
            <person name="Berthelot C."/>
            <person name="Roest Crollius H."/>
            <person name="Guiguen Y."/>
        </authorList>
    </citation>
    <scope>NUCLEOTIDE SEQUENCE</scope>
    <source>
        <strain evidence="5">NC1722</strain>
    </source>
</reference>
<organism evidence="5 6">
    <name type="scientific">Aldrovandia affinis</name>
    <dbReference type="NCBI Taxonomy" id="143900"/>
    <lineage>
        <taxon>Eukaryota</taxon>
        <taxon>Metazoa</taxon>
        <taxon>Chordata</taxon>
        <taxon>Craniata</taxon>
        <taxon>Vertebrata</taxon>
        <taxon>Euteleostomi</taxon>
        <taxon>Actinopterygii</taxon>
        <taxon>Neopterygii</taxon>
        <taxon>Teleostei</taxon>
        <taxon>Notacanthiformes</taxon>
        <taxon>Halosauridae</taxon>
        <taxon>Aldrovandia</taxon>
    </lineage>
</organism>
<dbReference type="GO" id="GO:0004896">
    <property type="term" value="F:cytokine receptor activity"/>
    <property type="evidence" value="ECO:0007669"/>
    <property type="project" value="TreeGrafter"/>
</dbReference>
<evidence type="ECO:0000256" key="2">
    <source>
        <dbReference type="SAM" id="Phobius"/>
    </source>
</evidence>
<dbReference type="GO" id="GO:0005886">
    <property type="term" value="C:plasma membrane"/>
    <property type="evidence" value="ECO:0007669"/>
    <property type="project" value="TreeGrafter"/>
</dbReference>
<dbReference type="EMBL" id="JAINUG010000300">
    <property type="protein sequence ID" value="KAJ8379147.1"/>
    <property type="molecule type" value="Genomic_DNA"/>
</dbReference>
<feature type="domain" description="Fibronectin type-III" evidence="4">
    <location>
        <begin position="26"/>
        <end position="118"/>
    </location>
</feature>
<feature type="transmembrane region" description="Helical" evidence="2">
    <location>
        <begin position="223"/>
        <end position="244"/>
    </location>
</feature>
<dbReference type="Pfam" id="PF09294">
    <property type="entry name" value="Interfer-bind"/>
    <property type="match status" value="1"/>
</dbReference>
<dbReference type="AlphaFoldDB" id="A0AAD7W524"/>
<keyword evidence="2" id="KW-0812">Transmembrane</keyword>
<dbReference type="InterPro" id="IPR015373">
    <property type="entry name" value="Interferon/interleukin_rcp_dom"/>
</dbReference>
<feature type="compositionally biased region" description="Acidic residues" evidence="1">
    <location>
        <begin position="300"/>
        <end position="316"/>
    </location>
</feature>
<feature type="chain" id="PRO_5042198483" description="Fibronectin type-III domain-containing protein" evidence="3">
    <location>
        <begin position="23"/>
        <end position="323"/>
    </location>
</feature>
<dbReference type="Gene3D" id="2.60.40.10">
    <property type="entry name" value="Immunoglobulins"/>
    <property type="match status" value="1"/>
</dbReference>
<keyword evidence="6" id="KW-1185">Reference proteome</keyword>
<feature type="signal peptide" evidence="3">
    <location>
        <begin position="1"/>
        <end position="22"/>
    </location>
</feature>
<evidence type="ECO:0000313" key="6">
    <source>
        <dbReference type="Proteomes" id="UP001221898"/>
    </source>
</evidence>
<name>A0AAD7W524_9TELE</name>
<feature type="region of interest" description="Disordered" evidence="1">
    <location>
        <begin position="300"/>
        <end position="323"/>
    </location>
</feature>
<gene>
    <name evidence="5" type="ORF">AAFF_G00230590</name>
</gene>
<sequence length="323" mass="36436">MTLKYVISLFFLLQIALRGAGTLLTSPGNVTIESVNLETELRWLPAPGEERVEYTVQYQVTGHPEWLTVVGCAPTRSRRCNLTADIGEHLNVTMRVRASRADRTSPWSRSKPFCAQNQTRLGPPNVTLYSHEGKLQVRISDPFHRNSFASELKHRVYYRKDNSNWEVHSDVGSALSIDSVEAGLNYCVQAHYVWFSRLRPNSVPSLLRCAVISESDLARAIRAVWVTAAIAFLVIVLLVCVYAFTNNYGKLKKVLQPPLNLPEHQRKFLMGEEQLVQFPESSSNSEEHFDKISLVNIDEEAAEEEEKEEDGEEEEVSSTPGST</sequence>
<dbReference type="CDD" id="cd00063">
    <property type="entry name" value="FN3"/>
    <property type="match status" value="1"/>
</dbReference>
<evidence type="ECO:0000256" key="1">
    <source>
        <dbReference type="SAM" id="MobiDB-lite"/>
    </source>
</evidence>
<dbReference type="PROSITE" id="PS50853">
    <property type="entry name" value="FN3"/>
    <property type="match status" value="1"/>
</dbReference>
<evidence type="ECO:0000259" key="4">
    <source>
        <dbReference type="PROSITE" id="PS50853"/>
    </source>
</evidence>
<keyword evidence="2" id="KW-0472">Membrane</keyword>
<dbReference type="InterPro" id="IPR003961">
    <property type="entry name" value="FN3_dom"/>
</dbReference>
<accession>A0AAD7W524</accession>
<evidence type="ECO:0000256" key="3">
    <source>
        <dbReference type="SAM" id="SignalP"/>
    </source>
</evidence>
<dbReference type="PANTHER" id="PTHR20859:SF53">
    <property type="entry name" value="INTERLEUKIN-22 RECEPTOR SUBUNIT ALPHA-1"/>
    <property type="match status" value="1"/>
</dbReference>
<comment type="caution">
    <text evidence="5">The sequence shown here is derived from an EMBL/GenBank/DDBJ whole genome shotgun (WGS) entry which is preliminary data.</text>
</comment>
<keyword evidence="2" id="KW-1133">Transmembrane helix</keyword>
<dbReference type="InterPro" id="IPR036116">
    <property type="entry name" value="FN3_sf"/>
</dbReference>
<keyword evidence="3" id="KW-0732">Signal</keyword>
<dbReference type="Proteomes" id="UP001221898">
    <property type="component" value="Unassembled WGS sequence"/>
</dbReference>
<proteinExistence type="predicted"/>
<dbReference type="PANTHER" id="PTHR20859">
    <property type="entry name" value="INTERFERON/INTERLEUKIN RECEPTOR"/>
    <property type="match status" value="1"/>
</dbReference>
<dbReference type="InterPro" id="IPR050650">
    <property type="entry name" value="Type-II_Cytokine-TF_Rcpt"/>
</dbReference>